<dbReference type="Proteomes" id="UP000225889">
    <property type="component" value="Unassembled WGS sequence"/>
</dbReference>
<reference evidence="2 3" key="1">
    <citation type="submission" date="2017-10" db="EMBL/GenBank/DDBJ databases">
        <title>Resolving the taxonomy of Roseburia spp., Eubacterium rectale and Agathobacter spp. through phylogenomic analysis.</title>
        <authorList>
            <person name="Sheridan P.O."/>
            <person name="Walker A.W."/>
            <person name="Duncan S.H."/>
            <person name="Scott K.P."/>
            <person name="Toole P.W.O."/>
            <person name="Luis P."/>
            <person name="Flint H.J."/>
        </authorList>
    </citation>
    <scope>NUCLEOTIDE SEQUENCE [LARGE SCALE GENOMIC DNA]</scope>
    <source>
        <strain evidence="2 3">JK626</strain>
    </source>
</reference>
<reference evidence="2 3" key="2">
    <citation type="submission" date="2017-10" db="EMBL/GenBank/DDBJ databases">
        <authorList>
            <person name="Banno H."/>
            <person name="Chua N.-H."/>
        </authorList>
    </citation>
    <scope>NUCLEOTIDE SEQUENCE [LARGE SCALE GENOMIC DNA]</scope>
    <source>
        <strain evidence="2 3">JK626</strain>
    </source>
</reference>
<comment type="caution">
    <text evidence="2">The sequence shown here is derived from an EMBL/GenBank/DDBJ whole genome shotgun (WGS) entry which is preliminary data.</text>
</comment>
<sequence>MIIAVVIVISTVIVIRVNLSTEKQKNVDDNSELFYVKETDSNTSFDEKKLKSATVYYNSITNNKVSLQDIEDAYTQKNDLYNDYLKVYNEYYVEAVRDSLDLIARREYDCFFYSELTEEQQGKIDNIFYAEQDLVDDYYSDEEVKLYNLKNCQQLEFYNEYINPEYEINDANMEVTHSNKMLLEYPRFHEEYADFSDEKILRLFHGREKNGSLEFDEDELAKYAFYYNLLTESDVSVEDLETACKEKNDLCYDYLGYEYWFLDGLEKSLKMISFYENQTADYDISDIRHLEKIYLCLQEIVNDYYGDSRIMYYELSADKREELCKAYVDPTYLMNESIMGNASQIIGGTKISGHGLITYKSGNNVIIRHKRKNGEILIVEGKYKDIEGLSVGDYVEYSFHDNCNYSTNKYNGVQFEEIESQDKPKNFNEESYYAPEQAAKKNRMIDIGALIFGSACIVAMVVYFRKINNQIEEGNK</sequence>
<keyword evidence="1" id="KW-0812">Transmembrane</keyword>
<accession>A0A2G3DXD6</accession>
<evidence type="ECO:0000313" key="2">
    <source>
        <dbReference type="EMBL" id="PHU35692.1"/>
    </source>
</evidence>
<organism evidence="2 3">
    <name type="scientific">Pseudobutyrivibrio ruminis</name>
    <dbReference type="NCBI Taxonomy" id="46206"/>
    <lineage>
        <taxon>Bacteria</taxon>
        <taxon>Bacillati</taxon>
        <taxon>Bacillota</taxon>
        <taxon>Clostridia</taxon>
        <taxon>Lachnospirales</taxon>
        <taxon>Lachnospiraceae</taxon>
        <taxon>Pseudobutyrivibrio</taxon>
    </lineage>
</organism>
<evidence type="ECO:0000313" key="3">
    <source>
        <dbReference type="Proteomes" id="UP000225889"/>
    </source>
</evidence>
<name>A0A2G3DXD6_9FIRM</name>
<keyword evidence="1" id="KW-0472">Membrane</keyword>
<dbReference type="AlphaFoldDB" id="A0A2G3DXD6"/>
<proteinExistence type="predicted"/>
<keyword evidence="1" id="KW-1133">Transmembrane helix</keyword>
<feature type="transmembrane region" description="Helical" evidence="1">
    <location>
        <begin position="444"/>
        <end position="464"/>
    </location>
</feature>
<dbReference type="EMBL" id="PDYF01000008">
    <property type="protein sequence ID" value="PHU35692.1"/>
    <property type="molecule type" value="Genomic_DNA"/>
</dbReference>
<gene>
    <name evidence="2" type="ORF">CSX01_03570</name>
</gene>
<protein>
    <submittedName>
        <fullName evidence="2">Uncharacterized protein</fullName>
    </submittedName>
</protein>
<evidence type="ECO:0000256" key="1">
    <source>
        <dbReference type="SAM" id="Phobius"/>
    </source>
</evidence>